<keyword evidence="2" id="KW-1185">Reference proteome</keyword>
<protein>
    <recommendedName>
        <fullName evidence="3">DDE Tnp4 domain-containing protein</fullName>
    </recommendedName>
</protein>
<dbReference type="Proteomes" id="UP001153069">
    <property type="component" value="Unassembled WGS sequence"/>
</dbReference>
<proteinExistence type="predicted"/>
<evidence type="ECO:0000313" key="2">
    <source>
        <dbReference type="Proteomes" id="UP001153069"/>
    </source>
</evidence>
<dbReference type="EMBL" id="CAICTM010000470">
    <property type="protein sequence ID" value="CAB9511156.1"/>
    <property type="molecule type" value="Genomic_DNA"/>
</dbReference>
<gene>
    <name evidence="1" type="ORF">SEMRO_471_G149640.1</name>
</gene>
<name>A0A9N8E280_9STRA</name>
<evidence type="ECO:0008006" key="3">
    <source>
        <dbReference type="Google" id="ProtNLM"/>
    </source>
</evidence>
<organism evidence="1 2">
    <name type="scientific">Seminavis robusta</name>
    <dbReference type="NCBI Taxonomy" id="568900"/>
    <lineage>
        <taxon>Eukaryota</taxon>
        <taxon>Sar</taxon>
        <taxon>Stramenopiles</taxon>
        <taxon>Ochrophyta</taxon>
        <taxon>Bacillariophyta</taxon>
        <taxon>Bacillariophyceae</taxon>
        <taxon>Bacillariophycidae</taxon>
        <taxon>Naviculales</taxon>
        <taxon>Naviculaceae</taxon>
        <taxon>Seminavis</taxon>
    </lineage>
</organism>
<accession>A0A9N8E280</accession>
<reference evidence="1" key="1">
    <citation type="submission" date="2020-06" db="EMBL/GenBank/DDBJ databases">
        <authorList>
            <consortium name="Plant Systems Biology data submission"/>
        </authorList>
    </citation>
    <scope>NUCLEOTIDE SEQUENCE</scope>
    <source>
        <strain evidence="1">D6</strain>
    </source>
</reference>
<comment type="caution">
    <text evidence="1">The sequence shown here is derived from an EMBL/GenBank/DDBJ whole genome shotgun (WGS) entry which is preliminary data.</text>
</comment>
<evidence type="ECO:0000313" key="1">
    <source>
        <dbReference type="EMBL" id="CAB9511156.1"/>
    </source>
</evidence>
<sequence>MAEGQEAKEDEALQTLKLTSQEFLAIGLDITVGKDKWIHFKAERSEDRFRSAYGAATLTASEMWNDLVDKGEIKKNTKPMYLLLALRYLRSHDTQDDLMIFFKIGSKNTISRWCHAFVRKVQLLLKDKMLSFEEADDGMIFFMTVDGTHCRIEEPRPFSKEWSSHKFGGKAALNYEVGLSIHKERLCWLYGPTKPGKHNDLEVARMSLFPTLRAYNQQHNKDPCLRIVADGIYAVQAEQDIVSTENEFDPPDLAKFKERALSRQEEFNNLLKKFKVLDTRFRYEQGSDFLAEHKTCFEAVAAVVCYSLDNNTSNLFEVYE</sequence>
<dbReference type="AlphaFoldDB" id="A0A9N8E280"/>